<dbReference type="SFLD" id="SFLDS00005">
    <property type="entry name" value="Isoprenoid_Synthase_Type_I"/>
    <property type="match status" value="1"/>
</dbReference>
<reference evidence="2 3" key="1">
    <citation type="submission" date="2019-12" db="EMBL/GenBank/DDBJ databases">
        <title>Chitinophaga sp. strain ysch24 (GDMCC 1.1355), whole genome shotgun sequence.</title>
        <authorList>
            <person name="Zhang X."/>
        </authorList>
    </citation>
    <scope>NUCLEOTIDE SEQUENCE [LARGE SCALE GENOMIC DNA]</scope>
    <source>
        <strain evidence="3">ysch24</strain>
    </source>
</reference>
<dbReference type="GO" id="GO:0010333">
    <property type="term" value="F:terpene synthase activity"/>
    <property type="evidence" value="ECO:0007669"/>
    <property type="project" value="InterPro"/>
</dbReference>
<comment type="caution">
    <text evidence="2">The sequence shown here is derived from an EMBL/GenBank/DDBJ whole genome shotgun (WGS) entry which is preliminary data.</text>
</comment>
<dbReference type="RefSeq" id="WP_157305765.1">
    <property type="nucleotide sequence ID" value="NZ_WRXN01000003.1"/>
</dbReference>
<organism evidence="2 3">
    <name type="scientific">Chitinophaga tropicalis</name>
    <dbReference type="NCBI Taxonomy" id="2683588"/>
    <lineage>
        <taxon>Bacteria</taxon>
        <taxon>Pseudomonadati</taxon>
        <taxon>Bacteroidota</taxon>
        <taxon>Chitinophagia</taxon>
        <taxon>Chitinophagales</taxon>
        <taxon>Chitinophagaceae</taxon>
        <taxon>Chitinophaga</taxon>
    </lineage>
</organism>
<dbReference type="GO" id="GO:0046872">
    <property type="term" value="F:metal ion binding"/>
    <property type="evidence" value="ECO:0007669"/>
    <property type="project" value="UniProtKB-KW"/>
</dbReference>
<accession>A0A7K1U1U8</accession>
<dbReference type="EMBL" id="WRXN01000003">
    <property type="protein sequence ID" value="MVT08342.1"/>
    <property type="molecule type" value="Genomic_DNA"/>
</dbReference>
<dbReference type="PANTHER" id="PTHR35201">
    <property type="entry name" value="TERPENE SYNTHASE"/>
    <property type="match status" value="1"/>
</dbReference>
<keyword evidence="1" id="KW-0479">Metal-binding</keyword>
<dbReference type="Gene3D" id="1.10.600.10">
    <property type="entry name" value="Farnesyl Diphosphate Synthase"/>
    <property type="match status" value="1"/>
</dbReference>
<evidence type="ECO:0000313" key="3">
    <source>
        <dbReference type="Proteomes" id="UP000461730"/>
    </source>
</evidence>
<comment type="cofactor">
    <cofactor evidence="1">
        <name>Mg(2+)</name>
        <dbReference type="ChEBI" id="CHEBI:18420"/>
    </cofactor>
</comment>
<gene>
    <name evidence="2" type="ORF">GO493_08740</name>
</gene>
<dbReference type="Pfam" id="PF19086">
    <property type="entry name" value="Terpene_syn_C_2"/>
    <property type="match status" value="1"/>
</dbReference>
<keyword evidence="1" id="KW-0456">Lyase</keyword>
<dbReference type="InterPro" id="IPR008949">
    <property type="entry name" value="Isoprenoid_synthase_dom_sf"/>
</dbReference>
<sequence length="327" mass="37988">MQKIILPRPLFCPFQPKINVYAKEAEVRSCEFLRKFNLADSEAKVEYYRRQGFAYMVARMFPEAAPETLFAFTDLNTFLFLMDDRLDHSDESGLQSVSNLEQYVTAFLDILLISAPDTKIPEFLALFDIWERIKKVSDHSWQNQFRQSMKEILDAALWQKRNVVMGVSPDFDEYIKIRQCLGAANIATDTIAVTSRISLHPDIWTDPVVRQLTILARNAVCWANDLFSLSKEVRHGDDYNLVLIIEKKEGLNREDAIQKVTEIHDRDVVKFIQLANNLPDVGKQAGEVQKYVRALTHIMRANIDWSYNESDRYNFDYYPVPEYINAI</sequence>
<proteinExistence type="inferred from homology"/>
<evidence type="ECO:0000256" key="1">
    <source>
        <dbReference type="RuleBase" id="RU366034"/>
    </source>
</evidence>
<keyword evidence="3" id="KW-1185">Reference proteome</keyword>
<dbReference type="SUPFAM" id="SSF48576">
    <property type="entry name" value="Terpenoid synthases"/>
    <property type="match status" value="1"/>
</dbReference>
<dbReference type="SFLD" id="SFLDG01020">
    <property type="entry name" value="Terpene_Cyclase_Like_2"/>
    <property type="match status" value="1"/>
</dbReference>
<name>A0A7K1U1U8_9BACT</name>
<dbReference type="PANTHER" id="PTHR35201:SF4">
    <property type="entry name" value="BETA-PINACENE SYNTHASE-RELATED"/>
    <property type="match status" value="1"/>
</dbReference>
<evidence type="ECO:0000313" key="2">
    <source>
        <dbReference type="EMBL" id="MVT08342.1"/>
    </source>
</evidence>
<dbReference type="EC" id="4.2.3.-" evidence="1"/>
<dbReference type="AlphaFoldDB" id="A0A7K1U1U8"/>
<dbReference type="InterPro" id="IPR034686">
    <property type="entry name" value="Terpene_cyclase-like_2"/>
</dbReference>
<dbReference type="Proteomes" id="UP000461730">
    <property type="component" value="Unassembled WGS sequence"/>
</dbReference>
<keyword evidence="1" id="KW-0460">Magnesium</keyword>
<comment type="similarity">
    <text evidence="1">Belongs to the terpene synthase family.</text>
</comment>
<protein>
    <recommendedName>
        <fullName evidence="1">Terpene synthase</fullName>
        <ecNumber evidence="1">4.2.3.-</ecNumber>
    </recommendedName>
</protein>